<feature type="region of interest" description="Disordered" evidence="1">
    <location>
        <begin position="712"/>
        <end position="735"/>
    </location>
</feature>
<evidence type="ECO:0000313" key="3">
    <source>
        <dbReference type="Proteomes" id="UP000179621"/>
    </source>
</evidence>
<dbReference type="CDD" id="cd01127">
    <property type="entry name" value="TrwB_TraG_TraD_VirD4"/>
    <property type="match status" value="1"/>
</dbReference>
<reference evidence="2 3" key="1">
    <citation type="submission" date="2016-10" db="EMBL/GenBank/DDBJ databases">
        <title>Evaluation of Human, Animal and Environmental Mycobacterium chelonae Isolates by Core Genome Phylogenomic Analysis, Targeted Gene Comparison, and Anti-microbial Susceptibility Patterns: A Tale of Mistaken Identities.</title>
        <authorList>
            <person name="Fogelson S.B."/>
            <person name="Camus A.C."/>
            <person name="Lorenz W."/>
            <person name="Vasireddy R."/>
            <person name="Vasireddy S."/>
            <person name="Smith T."/>
            <person name="Brown-Elliott B.A."/>
            <person name="Wallace R.J.Jr."/>
            <person name="Hasan N.A."/>
            <person name="Reischl U."/>
            <person name="Sanchez S."/>
        </authorList>
    </citation>
    <scope>NUCLEOTIDE SEQUENCE [LARGE SCALE GENOMIC DNA]</scope>
    <source>
        <strain evidence="2 3">8528</strain>
    </source>
</reference>
<keyword evidence="3" id="KW-1185">Reference proteome</keyword>
<dbReference type="SUPFAM" id="SSF52540">
    <property type="entry name" value="P-loop containing nucleoside triphosphate hydrolases"/>
    <property type="match status" value="1"/>
</dbReference>
<feature type="region of interest" description="Disordered" evidence="1">
    <location>
        <begin position="672"/>
        <end position="695"/>
    </location>
</feature>
<dbReference type="RefSeq" id="WP_070909738.1">
    <property type="nucleotide sequence ID" value="NZ_MLIC01000001.1"/>
</dbReference>
<dbReference type="PANTHER" id="PTHR30121:SF6">
    <property type="entry name" value="SLR6007 PROTEIN"/>
    <property type="match status" value="1"/>
</dbReference>
<organism evidence="2 3">
    <name type="scientific">Mycobacteroides saopaulense</name>
    <dbReference type="NCBI Taxonomy" id="1578165"/>
    <lineage>
        <taxon>Bacteria</taxon>
        <taxon>Bacillati</taxon>
        <taxon>Actinomycetota</taxon>
        <taxon>Actinomycetes</taxon>
        <taxon>Mycobacteriales</taxon>
        <taxon>Mycobacteriaceae</taxon>
        <taxon>Mycobacteroides</taxon>
    </lineage>
</organism>
<dbReference type="EMBL" id="MLIH01000002">
    <property type="protein sequence ID" value="OHU13872.1"/>
    <property type="molecule type" value="Genomic_DNA"/>
</dbReference>
<dbReference type="Gene3D" id="3.40.50.300">
    <property type="entry name" value="P-loop containing nucleotide triphosphate hydrolases"/>
    <property type="match status" value="2"/>
</dbReference>
<name>A0ABX3C5N6_9MYCO</name>
<comment type="caution">
    <text evidence="2">The sequence shown here is derived from an EMBL/GenBank/DDBJ whole genome shotgun (WGS) entry which is preliminary data.</text>
</comment>
<dbReference type="InterPro" id="IPR051162">
    <property type="entry name" value="T4SS_component"/>
</dbReference>
<protein>
    <recommendedName>
        <fullName evidence="4">Type IV secretion system coupling protein TraD DNA-binding domain-containing protein</fullName>
    </recommendedName>
</protein>
<sequence length="735" mass="79719">MSTAGIHALSAGSLIWQRVFWPQPLTEKAAFGLVRHFAAQAHAPQLILEARADVTGIEYLVGSQIRHAAGVRRAIEALVDGSIVTGTDTGDRPALTTARRVQLSTTSRELSPLDPVASARSVLHALTAVGKGERLTLQIVLGPRQHPKVPPAEPKRDNQHLASKLLHGLVGDTGMGARQAHTQKLGQHAFTAAVRLGVHAPTAERRKSLIYGLATAIGTAESPDVRVQLRPEKADRMNTPRASWSVFTPAQRLTVTEIARLSAWPIADRDEHFPGQPPLHPRPVRPSAALQSGPRVVADASAPGAGGTIGYGVTDALRHTWLIGPNGVGKSTLFVNLILQDLEADRPIVVIEPKDLIEDLLARIPEKRRDDVVLLDVFDDAPIGINPLHRATGDSRAPEVVADSVFGTFKAVWGDGLGPRSSDILRNCLDLLARRHDASLVMLPLLLTNPSFRRRLTKGVMERDPFAAGPFWQWFDNLSPDAAAAIIAPLSNKLRPLLSKPLRNVLAQQQPKFNVRQVLRDKKVLLVPLQKGNIGPENAQLLGALVVAELWQAIRERAGTPESTRDPVMVYIDEVQDYLRLPTDLGDALATARSLGAGFHLAHQYEKQLPPAMLDAFRNNARSRVCFQLQAADAKDMTAGQSVLAIEDFTRLPAHHVYASLVRDNAVQPWASGRTKAAPAPMSDPTDIRSRSRQRYGQPLADIEASFSALLDGSDAETATGSGDIGAPRARRRQP</sequence>
<evidence type="ECO:0000313" key="2">
    <source>
        <dbReference type="EMBL" id="OHU13872.1"/>
    </source>
</evidence>
<dbReference type="InterPro" id="IPR027417">
    <property type="entry name" value="P-loop_NTPase"/>
</dbReference>
<evidence type="ECO:0000256" key="1">
    <source>
        <dbReference type="SAM" id="MobiDB-lite"/>
    </source>
</evidence>
<feature type="region of interest" description="Disordered" evidence="1">
    <location>
        <begin position="270"/>
        <end position="301"/>
    </location>
</feature>
<gene>
    <name evidence="2" type="ORF">BKG73_04165</name>
</gene>
<accession>A0ABX3C5N6</accession>
<proteinExistence type="predicted"/>
<dbReference type="Proteomes" id="UP000179621">
    <property type="component" value="Unassembled WGS sequence"/>
</dbReference>
<dbReference type="PANTHER" id="PTHR30121">
    <property type="entry name" value="UNCHARACTERIZED PROTEIN YJGR-RELATED"/>
    <property type="match status" value="1"/>
</dbReference>
<evidence type="ECO:0008006" key="4">
    <source>
        <dbReference type="Google" id="ProtNLM"/>
    </source>
</evidence>